<feature type="compositionally biased region" description="Basic and acidic residues" evidence="1">
    <location>
        <begin position="16"/>
        <end position="33"/>
    </location>
</feature>
<feature type="region of interest" description="Disordered" evidence="1">
    <location>
        <begin position="1"/>
        <end position="49"/>
    </location>
</feature>
<dbReference type="Proteomes" id="UP000325672">
    <property type="component" value="Unassembled WGS sequence"/>
</dbReference>
<sequence length="207" mass="22505">MYRDERVSDGLLSSTADERHDGRTRPERKEELGKGGNGQKVTREGKILDRPTTISSAIVTLSSFLSSSSSSSSSSFLSFPSPSPSHRSVTNPESPSSFLSAPSAGPGKLITPTTPWLGLAFGASSPRRSTVVSETADPPRGFVGSPLSTKSLRLKIPVHPVRQFPLPLHLRTFPTFTFATITYRRSPTFLFNSPPDTWTTRINSQSR</sequence>
<evidence type="ECO:0000313" key="3">
    <source>
        <dbReference type="Proteomes" id="UP000325672"/>
    </source>
</evidence>
<evidence type="ECO:0000313" key="2">
    <source>
        <dbReference type="EMBL" id="KAE8137209.1"/>
    </source>
</evidence>
<name>A0A5N6STQ8_ASPPS</name>
<feature type="region of interest" description="Disordered" evidence="1">
    <location>
        <begin position="66"/>
        <end position="105"/>
    </location>
</feature>
<accession>A0A5N6STQ8</accession>
<feature type="compositionally biased region" description="Polar residues" evidence="1">
    <location>
        <begin position="86"/>
        <end position="100"/>
    </location>
</feature>
<evidence type="ECO:0000256" key="1">
    <source>
        <dbReference type="SAM" id="MobiDB-lite"/>
    </source>
</evidence>
<dbReference type="GeneID" id="43648337"/>
<reference evidence="2 3" key="1">
    <citation type="submission" date="2019-04" db="EMBL/GenBank/DDBJ databases">
        <title>Friends and foes A comparative genomics study of 23 Aspergillus species from section Flavi.</title>
        <authorList>
            <consortium name="DOE Joint Genome Institute"/>
            <person name="Kjaerbolling I."/>
            <person name="Vesth T."/>
            <person name="Frisvad J.C."/>
            <person name="Nybo J.L."/>
            <person name="Theobald S."/>
            <person name="Kildgaard S."/>
            <person name="Isbrandt T."/>
            <person name="Kuo A."/>
            <person name="Sato A."/>
            <person name="Lyhne E.K."/>
            <person name="Kogle M.E."/>
            <person name="Wiebenga A."/>
            <person name="Kun R.S."/>
            <person name="Lubbers R.J."/>
            <person name="Makela M.R."/>
            <person name="Barry K."/>
            <person name="Chovatia M."/>
            <person name="Clum A."/>
            <person name="Daum C."/>
            <person name="Haridas S."/>
            <person name="He G."/>
            <person name="LaButti K."/>
            <person name="Lipzen A."/>
            <person name="Mondo S."/>
            <person name="Riley R."/>
            <person name="Salamov A."/>
            <person name="Simmons B.A."/>
            <person name="Magnuson J.K."/>
            <person name="Henrissat B."/>
            <person name="Mortensen U.H."/>
            <person name="Larsen T.O."/>
            <person name="Devries R.P."/>
            <person name="Grigoriev I.V."/>
            <person name="Machida M."/>
            <person name="Baker S.E."/>
            <person name="Andersen M.R."/>
        </authorList>
    </citation>
    <scope>NUCLEOTIDE SEQUENCE [LARGE SCALE GENOMIC DNA]</scope>
    <source>
        <strain evidence="2 3">CBS 117625</strain>
    </source>
</reference>
<organism evidence="2 3">
    <name type="scientific">Aspergillus pseudotamarii</name>
    <dbReference type="NCBI Taxonomy" id="132259"/>
    <lineage>
        <taxon>Eukaryota</taxon>
        <taxon>Fungi</taxon>
        <taxon>Dikarya</taxon>
        <taxon>Ascomycota</taxon>
        <taxon>Pezizomycotina</taxon>
        <taxon>Eurotiomycetes</taxon>
        <taxon>Eurotiomycetidae</taxon>
        <taxon>Eurotiales</taxon>
        <taxon>Aspergillaceae</taxon>
        <taxon>Aspergillus</taxon>
        <taxon>Aspergillus subgen. Circumdati</taxon>
    </lineage>
</organism>
<feature type="compositionally biased region" description="Low complexity" evidence="1">
    <location>
        <begin position="66"/>
        <end position="80"/>
    </location>
</feature>
<keyword evidence="3" id="KW-1185">Reference proteome</keyword>
<protein>
    <submittedName>
        <fullName evidence="2">Uncharacterized protein</fullName>
    </submittedName>
</protein>
<dbReference type="RefSeq" id="XP_031913272.1">
    <property type="nucleotide sequence ID" value="XM_032064127.1"/>
</dbReference>
<gene>
    <name evidence="2" type="ORF">BDV38DRAFT_91380</name>
</gene>
<proteinExistence type="predicted"/>
<dbReference type="AlphaFoldDB" id="A0A5N6STQ8"/>
<dbReference type="EMBL" id="ML743579">
    <property type="protein sequence ID" value="KAE8137209.1"/>
    <property type="molecule type" value="Genomic_DNA"/>
</dbReference>